<name>A0ABS8ICI1_9NOSO</name>
<keyword evidence="3" id="KW-1185">Reference proteome</keyword>
<dbReference type="Gene3D" id="3.40.50.620">
    <property type="entry name" value="HUPs"/>
    <property type="match status" value="1"/>
</dbReference>
<organism evidence="2 3">
    <name type="scientific">Nostoc favosum CHAB5714</name>
    <dbReference type="NCBI Taxonomy" id="2780399"/>
    <lineage>
        <taxon>Bacteria</taxon>
        <taxon>Bacillati</taxon>
        <taxon>Cyanobacteriota</taxon>
        <taxon>Cyanophyceae</taxon>
        <taxon>Nostocales</taxon>
        <taxon>Nostocaceae</taxon>
        <taxon>Nostoc</taxon>
        <taxon>Nostoc favosum</taxon>
    </lineage>
</organism>
<dbReference type="Proteomes" id="UP001199525">
    <property type="component" value="Unassembled WGS sequence"/>
</dbReference>
<dbReference type="RefSeq" id="WP_229486901.1">
    <property type="nucleotide sequence ID" value="NZ_JAIVFQ010000039.1"/>
</dbReference>
<gene>
    <name evidence="2" type="ORF">LC586_22605</name>
</gene>
<dbReference type="InterPro" id="IPR014729">
    <property type="entry name" value="Rossmann-like_a/b/a_fold"/>
</dbReference>
<dbReference type="SUPFAM" id="SSF52402">
    <property type="entry name" value="Adenine nucleotide alpha hydrolases-like"/>
    <property type="match status" value="1"/>
</dbReference>
<dbReference type="EMBL" id="JAIVFQ010000039">
    <property type="protein sequence ID" value="MCC5601917.1"/>
    <property type="molecule type" value="Genomic_DNA"/>
</dbReference>
<comment type="caution">
    <text evidence="2">The sequence shown here is derived from an EMBL/GenBank/DDBJ whole genome shotgun (WGS) entry which is preliminary data.</text>
</comment>
<evidence type="ECO:0000313" key="2">
    <source>
        <dbReference type="EMBL" id="MCC5601917.1"/>
    </source>
</evidence>
<feature type="domain" description="UspA" evidence="1">
    <location>
        <begin position="95"/>
        <end position="133"/>
    </location>
</feature>
<evidence type="ECO:0000259" key="1">
    <source>
        <dbReference type="Pfam" id="PF00582"/>
    </source>
</evidence>
<dbReference type="InterPro" id="IPR006016">
    <property type="entry name" value="UspA"/>
</dbReference>
<reference evidence="2 3" key="1">
    <citation type="journal article" date="2021" name="Microorganisms">
        <title>Genome Evolution of Filamentous Cyanobacterium Nostoc Species: From Facultative Symbiosis to Free Living.</title>
        <authorList>
            <person name="Huo D."/>
            <person name="Li H."/>
            <person name="Cai F."/>
            <person name="Guo X."/>
            <person name="Qiao Z."/>
            <person name="Wang W."/>
            <person name="Yu G."/>
            <person name="Li R."/>
        </authorList>
    </citation>
    <scope>NUCLEOTIDE SEQUENCE [LARGE SCALE GENOMIC DNA]</scope>
    <source>
        <strain evidence="2 3">CHAB 5714</strain>
    </source>
</reference>
<dbReference type="Pfam" id="PF00582">
    <property type="entry name" value="Usp"/>
    <property type="match status" value="1"/>
</dbReference>
<sequence length="154" mass="17810">MKICIAAETSFMAQTSVNFLLRWLEEGQKNAREIVVMCYINQPNINSDEEEVSDAKTPIPLTSEAEFRKIFHPLEQFGTLSYVNTRNSIHEYIQDSDLLVVGDHYQNLLKKVFLESMSDYILQETLCPVMVIPDSTRLTMQKAKTVIRELDYQI</sequence>
<accession>A0ABS8ICI1</accession>
<proteinExistence type="predicted"/>
<evidence type="ECO:0000313" key="3">
    <source>
        <dbReference type="Proteomes" id="UP001199525"/>
    </source>
</evidence>
<protein>
    <submittedName>
        <fullName evidence="2">Universal stress protein</fullName>
    </submittedName>
</protein>